<gene>
    <name evidence="1" type="ORF">ACFR9U_19485</name>
</gene>
<comment type="caution">
    <text evidence="1">The sequence shown here is derived from an EMBL/GenBank/DDBJ whole genome shotgun (WGS) entry which is preliminary data.</text>
</comment>
<name>A0ABD6CIS6_9EURY</name>
<dbReference type="AlphaFoldDB" id="A0ABD6CIS6"/>
<dbReference type="Proteomes" id="UP001597119">
    <property type="component" value="Unassembled WGS sequence"/>
</dbReference>
<reference evidence="1 2" key="1">
    <citation type="journal article" date="2019" name="Int. J. Syst. Evol. Microbiol.">
        <title>The Global Catalogue of Microorganisms (GCM) 10K type strain sequencing project: providing services to taxonomists for standard genome sequencing and annotation.</title>
        <authorList>
            <consortium name="The Broad Institute Genomics Platform"/>
            <consortium name="The Broad Institute Genome Sequencing Center for Infectious Disease"/>
            <person name="Wu L."/>
            <person name="Ma J."/>
        </authorList>
    </citation>
    <scope>NUCLEOTIDE SEQUENCE [LARGE SCALE GENOMIC DNA]</scope>
    <source>
        <strain evidence="1 2">CGMCC 1.12125</strain>
    </source>
</reference>
<dbReference type="EMBL" id="JBHUDJ010000014">
    <property type="protein sequence ID" value="MFD1589167.1"/>
    <property type="molecule type" value="Genomic_DNA"/>
</dbReference>
<evidence type="ECO:0000313" key="1">
    <source>
        <dbReference type="EMBL" id="MFD1589167.1"/>
    </source>
</evidence>
<organism evidence="1 2">
    <name type="scientific">Halorientalis brevis</name>
    <dbReference type="NCBI Taxonomy" id="1126241"/>
    <lineage>
        <taxon>Archaea</taxon>
        <taxon>Methanobacteriati</taxon>
        <taxon>Methanobacteriota</taxon>
        <taxon>Stenosarchaea group</taxon>
        <taxon>Halobacteria</taxon>
        <taxon>Halobacteriales</taxon>
        <taxon>Haloarculaceae</taxon>
        <taxon>Halorientalis</taxon>
    </lineage>
</organism>
<accession>A0ABD6CIS6</accession>
<keyword evidence="2" id="KW-1185">Reference proteome</keyword>
<protein>
    <submittedName>
        <fullName evidence="1">Uncharacterized protein</fullName>
    </submittedName>
</protein>
<evidence type="ECO:0000313" key="2">
    <source>
        <dbReference type="Proteomes" id="UP001597119"/>
    </source>
</evidence>
<dbReference type="RefSeq" id="WP_247378814.1">
    <property type="nucleotide sequence ID" value="NZ_JALLGV010000005.1"/>
</dbReference>
<proteinExistence type="predicted"/>
<sequence length="220" mass="24608">MADPLLPTIDDRIDLYLALWNALGEEAFTVDSLRRGDVDDRDVPWASLAERDLRDRLETLVALGLLDWQGDDRYRVRLTPADSLDTWLEHTATRTSALYDAVEAAAADRDDEEAVADERDVVQFQGETFLRTTVSPELTFEDVAGDLTELLGQASDHDAAALCAPADEADHVQRIADRLCDDEAMADRQGPDCFEKVTTQVLGNDPDELEYRMYLARCDT</sequence>